<gene>
    <name evidence="1" type="ORF">HND93_11560</name>
</gene>
<evidence type="ECO:0000313" key="1">
    <source>
        <dbReference type="EMBL" id="NYZ20352.1"/>
    </source>
</evidence>
<dbReference type="RefSeq" id="WP_180282105.1">
    <property type="nucleotide sequence ID" value="NZ_JABFDB010000006.1"/>
</dbReference>
<protein>
    <submittedName>
        <fullName evidence="1">Uncharacterized protein</fullName>
    </submittedName>
</protein>
<accession>A0ABX2T8E9</accession>
<comment type="caution">
    <text evidence="1">The sequence shown here is derived from an EMBL/GenBank/DDBJ whole genome shotgun (WGS) entry which is preliminary data.</text>
</comment>
<keyword evidence="2" id="KW-1185">Reference proteome</keyword>
<dbReference type="EMBL" id="JABFDB010000006">
    <property type="protein sequence ID" value="NYZ20352.1"/>
    <property type="molecule type" value="Genomic_DNA"/>
</dbReference>
<dbReference type="Proteomes" id="UP000584642">
    <property type="component" value="Unassembled WGS sequence"/>
</dbReference>
<name>A0ABX2T8E9_9PROT</name>
<sequence>MSLWSNLLRRWLDPPAPDAATLCRHLRRDVGLDDVREHPAVADFIPDRNCFPSQTFYALQSYR</sequence>
<reference evidence="1 2" key="1">
    <citation type="submission" date="2020-05" db="EMBL/GenBank/DDBJ databases">
        <title>Azospirillum oleiclasticum sp. nov, a nitrogen-fixing and heavy crude oil-emulsifying bacterium isolated from the crude oil of Yumen Oilfield.</title>
        <authorList>
            <person name="Wu D."/>
            <person name="Cai M."/>
            <person name="Zhang X."/>
        </authorList>
    </citation>
    <scope>NUCLEOTIDE SEQUENCE [LARGE SCALE GENOMIC DNA]</scope>
    <source>
        <strain evidence="1 2">ROY-1-1-2</strain>
    </source>
</reference>
<proteinExistence type="predicted"/>
<organism evidence="1 2">
    <name type="scientific">Azospirillum oleiclasticum</name>
    <dbReference type="NCBI Taxonomy" id="2735135"/>
    <lineage>
        <taxon>Bacteria</taxon>
        <taxon>Pseudomonadati</taxon>
        <taxon>Pseudomonadota</taxon>
        <taxon>Alphaproteobacteria</taxon>
        <taxon>Rhodospirillales</taxon>
        <taxon>Azospirillaceae</taxon>
        <taxon>Azospirillum</taxon>
    </lineage>
</organism>
<evidence type="ECO:0000313" key="2">
    <source>
        <dbReference type="Proteomes" id="UP000584642"/>
    </source>
</evidence>